<evidence type="ECO:0000313" key="4">
    <source>
        <dbReference type="Proteomes" id="UP000274131"/>
    </source>
</evidence>
<dbReference type="GO" id="GO:0003924">
    <property type="term" value="F:GTPase activity"/>
    <property type="evidence" value="ECO:0007669"/>
    <property type="project" value="InterPro"/>
</dbReference>
<dbReference type="GO" id="GO:0005525">
    <property type="term" value="F:GTP binding"/>
    <property type="evidence" value="ECO:0007669"/>
    <property type="project" value="UniProtKB-KW"/>
</dbReference>
<protein>
    <submittedName>
        <fullName evidence="5">Ras family protein</fullName>
    </submittedName>
</protein>
<keyword evidence="1" id="KW-0547">Nucleotide-binding</keyword>
<gene>
    <name evidence="3" type="ORF">EVEC_LOCUS4814</name>
</gene>
<dbReference type="SMART" id="SM00175">
    <property type="entry name" value="RAB"/>
    <property type="match status" value="1"/>
</dbReference>
<sequence length="193" mass="22376">MEKKKKRKKKEKEKLKRKTTQLVKGIFVERYDPTIEDSFRKQISVDGKSCILEILDTAGTEQFTAMRDLYMKNGEGFIIVYSVTDPLSLTEATDIFQNLVRVRQKYHFPLILVGNKCDDLENRIVSKEDGEQLAMQFNSTFCESSAKENINVLSIFEDIVRQIRIEEQLCAQAKANGERRWYGGEDSSFCCFM</sequence>
<dbReference type="WBParaSite" id="EVEC_0000516101-mRNA-1">
    <property type="protein sequence ID" value="EVEC_0000516101-mRNA-1"/>
    <property type="gene ID" value="EVEC_0000516101"/>
</dbReference>
<accession>A0A0N4V4R4</accession>
<dbReference type="Proteomes" id="UP000274131">
    <property type="component" value="Unassembled WGS sequence"/>
</dbReference>
<reference evidence="5" key="1">
    <citation type="submission" date="2017-02" db="UniProtKB">
        <authorList>
            <consortium name="WormBaseParasite"/>
        </authorList>
    </citation>
    <scope>IDENTIFICATION</scope>
</reference>
<evidence type="ECO:0000256" key="2">
    <source>
        <dbReference type="ARBA" id="ARBA00023134"/>
    </source>
</evidence>
<evidence type="ECO:0000313" key="5">
    <source>
        <dbReference type="WBParaSite" id="EVEC_0000516101-mRNA-1"/>
    </source>
</evidence>
<dbReference type="SMART" id="SM00173">
    <property type="entry name" value="RAS"/>
    <property type="match status" value="1"/>
</dbReference>
<dbReference type="SUPFAM" id="SSF52540">
    <property type="entry name" value="P-loop containing nucleoside triphosphate hydrolases"/>
    <property type="match status" value="1"/>
</dbReference>
<dbReference type="PROSITE" id="PS51419">
    <property type="entry name" value="RAB"/>
    <property type="match status" value="1"/>
</dbReference>
<dbReference type="AlphaFoldDB" id="A0A0N4V4R4"/>
<reference evidence="3 4" key="2">
    <citation type="submission" date="2018-10" db="EMBL/GenBank/DDBJ databases">
        <authorList>
            <consortium name="Pathogen Informatics"/>
        </authorList>
    </citation>
    <scope>NUCLEOTIDE SEQUENCE [LARGE SCALE GENOMIC DNA]</scope>
</reference>
<dbReference type="EMBL" id="UXUI01007970">
    <property type="protein sequence ID" value="VDD90063.1"/>
    <property type="molecule type" value="Genomic_DNA"/>
</dbReference>
<keyword evidence="2" id="KW-0342">GTP-binding</keyword>
<dbReference type="PRINTS" id="PR00449">
    <property type="entry name" value="RASTRNSFRMNG"/>
</dbReference>
<evidence type="ECO:0000256" key="1">
    <source>
        <dbReference type="ARBA" id="ARBA00022741"/>
    </source>
</evidence>
<keyword evidence="4" id="KW-1185">Reference proteome</keyword>
<dbReference type="PROSITE" id="PS51421">
    <property type="entry name" value="RAS"/>
    <property type="match status" value="1"/>
</dbReference>
<proteinExistence type="predicted"/>
<dbReference type="InterPro" id="IPR001806">
    <property type="entry name" value="Small_GTPase"/>
</dbReference>
<dbReference type="InterPro" id="IPR005225">
    <property type="entry name" value="Small_GTP-bd"/>
</dbReference>
<dbReference type="Pfam" id="PF00071">
    <property type="entry name" value="Ras"/>
    <property type="match status" value="1"/>
</dbReference>
<organism evidence="5">
    <name type="scientific">Enterobius vermicularis</name>
    <name type="common">Human pinworm</name>
    <dbReference type="NCBI Taxonomy" id="51028"/>
    <lineage>
        <taxon>Eukaryota</taxon>
        <taxon>Metazoa</taxon>
        <taxon>Ecdysozoa</taxon>
        <taxon>Nematoda</taxon>
        <taxon>Chromadorea</taxon>
        <taxon>Rhabditida</taxon>
        <taxon>Spirurina</taxon>
        <taxon>Oxyuridomorpha</taxon>
        <taxon>Oxyuroidea</taxon>
        <taxon>Oxyuridae</taxon>
        <taxon>Enterobius</taxon>
    </lineage>
</organism>
<dbReference type="STRING" id="51028.A0A0N4V4R4"/>
<dbReference type="NCBIfam" id="TIGR00231">
    <property type="entry name" value="small_GTP"/>
    <property type="match status" value="1"/>
</dbReference>
<evidence type="ECO:0000313" key="3">
    <source>
        <dbReference type="EMBL" id="VDD90063.1"/>
    </source>
</evidence>
<dbReference type="GO" id="GO:0016020">
    <property type="term" value="C:membrane"/>
    <property type="evidence" value="ECO:0007669"/>
    <property type="project" value="InterPro"/>
</dbReference>
<dbReference type="InterPro" id="IPR027417">
    <property type="entry name" value="P-loop_NTPase"/>
</dbReference>
<dbReference type="CDD" id="cd00876">
    <property type="entry name" value="Ras"/>
    <property type="match status" value="1"/>
</dbReference>
<dbReference type="SMART" id="SM00174">
    <property type="entry name" value="RHO"/>
    <property type="match status" value="1"/>
</dbReference>
<dbReference type="GO" id="GO:0007165">
    <property type="term" value="P:signal transduction"/>
    <property type="evidence" value="ECO:0007669"/>
    <property type="project" value="InterPro"/>
</dbReference>
<name>A0A0N4V4R4_ENTVE</name>
<dbReference type="Gene3D" id="3.40.50.300">
    <property type="entry name" value="P-loop containing nucleotide triphosphate hydrolases"/>
    <property type="match status" value="1"/>
</dbReference>
<dbReference type="InterPro" id="IPR020849">
    <property type="entry name" value="Small_GTPase_Ras-type"/>
</dbReference>
<dbReference type="OrthoDB" id="265044at2759"/>
<dbReference type="PANTHER" id="PTHR24070">
    <property type="entry name" value="RAS, DI-RAS, AND RHEB FAMILY MEMBERS OF SMALL GTPASE SUPERFAMILY"/>
    <property type="match status" value="1"/>
</dbReference>